<accession>A0A6A6REC5</accession>
<feature type="compositionally biased region" description="Basic and acidic residues" evidence="1">
    <location>
        <begin position="23"/>
        <end position="32"/>
    </location>
</feature>
<feature type="region of interest" description="Disordered" evidence="1">
    <location>
        <begin position="1"/>
        <end position="72"/>
    </location>
</feature>
<name>A0A6A6REC5_9PEZI</name>
<protein>
    <submittedName>
        <fullName evidence="3">Uncharacterized protein</fullName>
    </submittedName>
</protein>
<reference evidence="3" key="1">
    <citation type="journal article" date="2020" name="Stud. Mycol.">
        <title>101 Dothideomycetes genomes: a test case for predicting lifestyles and emergence of pathogens.</title>
        <authorList>
            <person name="Haridas S."/>
            <person name="Albert R."/>
            <person name="Binder M."/>
            <person name="Bloem J."/>
            <person name="Labutti K."/>
            <person name="Salamov A."/>
            <person name="Andreopoulos B."/>
            <person name="Baker S."/>
            <person name="Barry K."/>
            <person name="Bills G."/>
            <person name="Bluhm B."/>
            <person name="Cannon C."/>
            <person name="Castanera R."/>
            <person name="Culley D."/>
            <person name="Daum C."/>
            <person name="Ezra D."/>
            <person name="Gonzalez J."/>
            <person name="Henrissat B."/>
            <person name="Kuo A."/>
            <person name="Liang C."/>
            <person name="Lipzen A."/>
            <person name="Lutzoni F."/>
            <person name="Magnuson J."/>
            <person name="Mondo S."/>
            <person name="Nolan M."/>
            <person name="Ohm R."/>
            <person name="Pangilinan J."/>
            <person name="Park H.-J."/>
            <person name="Ramirez L."/>
            <person name="Alfaro M."/>
            <person name="Sun H."/>
            <person name="Tritt A."/>
            <person name="Yoshinaga Y."/>
            <person name="Zwiers L.-H."/>
            <person name="Turgeon B."/>
            <person name="Goodwin S."/>
            <person name="Spatafora J."/>
            <person name="Crous P."/>
            <person name="Grigoriev I."/>
        </authorList>
    </citation>
    <scope>NUCLEOTIDE SEQUENCE</scope>
    <source>
        <strain evidence="3">CBS 269.34</strain>
    </source>
</reference>
<organism evidence="3 4">
    <name type="scientific">Lophium mytilinum</name>
    <dbReference type="NCBI Taxonomy" id="390894"/>
    <lineage>
        <taxon>Eukaryota</taxon>
        <taxon>Fungi</taxon>
        <taxon>Dikarya</taxon>
        <taxon>Ascomycota</taxon>
        <taxon>Pezizomycotina</taxon>
        <taxon>Dothideomycetes</taxon>
        <taxon>Pleosporomycetidae</taxon>
        <taxon>Mytilinidiales</taxon>
        <taxon>Mytilinidiaceae</taxon>
        <taxon>Lophium</taxon>
    </lineage>
</organism>
<sequence length="122" mass="13468">MSTQDQPSSTINRRRVSMTTISERTEESEASKAAKSSPQRHPEAPSFVPGRHAHHTAAISADPPPPTQPARSQLDPRALVFLPGWSAPVFFFLGWSAPVFLPGWSVPVCFPVWSPAYIVDRY</sequence>
<evidence type="ECO:0000313" key="4">
    <source>
        <dbReference type="Proteomes" id="UP000799750"/>
    </source>
</evidence>
<keyword evidence="2" id="KW-0472">Membrane</keyword>
<evidence type="ECO:0000313" key="3">
    <source>
        <dbReference type="EMBL" id="KAF2502083.1"/>
    </source>
</evidence>
<keyword evidence="4" id="KW-1185">Reference proteome</keyword>
<dbReference type="Proteomes" id="UP000799750">
    <property type="component" value="Unassembled WGS sequence"/>
</dbReference>
<evidence type="ECO:0000256" key="2">
    <source>
        <dbReference type="SAM" id="Phobius"/>
    </source>
</evidence>
<keyword evidence="2" id="KW-1133">Transmembrane helix</keyword>
<feature type="compositionally biased region" description="Polar residues" evidence="1">
    <location>
        <begin position="1"/>
        <end position="22"/>
    </location>
</feature>
<dbReference type="AlphaFoldDB" id="A0A6A6REC5"/>
<keyword evidence="2" id="KW-0812">Transmembrane</keyword>
<dbReference type="EMBL" id="MU004181">
    <property type="protein sequence ID" value="KAF2502083.1"/>
    <property type="molecule type" value="Genomic_DNA"/>
</dbReference>
<proteinExistence type="predicted"/>
<evidence type="ECO:0000256" key="1">
    <source>
        <dbReference type="SAM" id="MobiDB-lite"/>
    </source>
</evidence>
<gene>
    <name evidence="3" type="ORF">BU16DRAFT_554149</name>
</gene>
<feature type="transmembrane region" description="Helical" evidence="2">
    <location>
        <begin position="78"/>
        <end position="97"/>
    </location>
</feature>